<evidence type="ECO:0000313" key="1">
    <source>
        <dbReference type="EMBL" id="AXG78979.1"/>
    </source>
</evidence>
<dbReference type="KEGG" id="spad:DVK44_16180"/>
<reference evidence="2" key="1">
    <citation type="submission" date="2018-07" db="EMBL/GenBank/DDBJ databases">
        <authorList>
            <person name="Zhao J."/>
        </authorList>
    </citation>
    <scope>NUCLEOTIDE SEQUENCE [LARGE SCALE GENOMIC DNA]</scope>
    <source>
        <strain evidence="2">GSSD-12</strain>
    </source>
</reference>
<dbReference type="EMBL" id="CP031194">
    <property type="protein sequence ID" value="AXG78979.1"/>
    <property type="molecule type" value="Genomic_DNA"/>
</dbReference>
<dbReference type="OrthoDB" id="3873112at2"/>
<dbReference type="Proteomes" id="UP000253868">
    <property type="component" value="Chromosome"/>
</dbReference>
<accession>A0A345HQK5</accession>
<gene>
    <name evidence="1" type="ORF">DVK44_16180</name>
</gene>
<sequence>MTVSLPLVLVLGVIAWTAIKFLGVRLWVVAVVALFGFYLNQTFLAPAIDSGTRTGVDIVNGTNRP</sequence>
<dbReference type="RefSeq" id="WP_114660313.1">
    <property type="nucleotide sequence ID" value="NZ_CP031194.1"/>
</dbReference>
<name>A0A345HQK5_9ACTN</name>
<evidence type="ECO:0000313" key="2">
    <source>
        <dbReference type="Proteomes" id="UP000253868"/>
    </source>
</evidence>
<organism evidence="1 2">
    <name type="scientific">Streptomyces paludis</name>
    <dbReference type="NCBI Taxonomy" id="2282738"/>
    <lineage>
        <taxon>Bacteria</taxon>
        <taxon>Bacillati</taxon>
        <taxon>Actinomycetota</taxon>
        <taxon>Actinomycetes</taxon>
        <taxon>Kitasatosporales</taxon>
        <taxon>Streptomycetaceae</taxon>
        <taxon>Streptomyces</taxon>
    </lineage>
</organism>
<protein>
    <submittedName>
        <fullName evidence="1">Uncharacterized protein</fullName>
    </submittedName>
</protein>
<proteinExistence type="predicted"/>
<keyword evidence="2" id="KW-1185">Reference proteome</keyword>
<dbReference type="AlphaFoldDB" id="A0A345HQK5"/>